<keyword evidence="14" id="KW-1185">Reference proteome</keyword>
<dbReference type="PROSITE" id="PS51257">
    <property type="entry name" value="PROKAR_LIPOPROTEIN"/>
    <property type="match status" value="1"/>
</dbReference>
<keyword evidence="8" id="KW-0472">Membrane</keyword>
<dbReference type="RefSeq" id="WP_019234549.1">
    <property type="nucleotide sequence ID" value="NZ_CAAAHR010000057.1"/>
</dbReference>
<evidence type="ECO:0000256" key="11">
    <source>
        <dbReference type="ARBA" id="ARBA00023237"/>
    </source>
</evidence>
<organism evidence="13 14">
    <name type="scientific">Legionella anisa</name>
    <dbReference type="NCBI Taxonomy" id="28082"/>
    <lineage>
        <taxon>Bacteria</taxon>
        <taxon>Pseudomonadati</taxon>
        <taxon>Pseudomonadota</taxon>
        <taxon>Gammaproteobacteria</taxon>
        <taxon>Legionellales</taxon>
        <taxon>Legionellaceae</taxon>
        <taxon>Legionella</taxon>
    </lineage>
</organism>
<evidence type="ECO:0000256" key="5">
    <source>
        <dbReference type="ARBA" id="ARBA00022448"/>
    </source>
</evidence>
<evidence type="ECO:0000256" key="7">
    <source>
        <dbReference type="ARBA" id="ARBA00022927"/>
    </source>
</evidence>
<evidence type="ECO:0000256" key="4">
    <source>
        <dbReference type="ARBA" id="ARBA00016202"/>
    </source>
</evidence>
<dbReference type="Proteomes" id="UP000192511">
    <property type="component" value="Unassembled WGS sequence"/>
</dbReference>
<evidence type="ECO:0000313" key="13">
    <source>
        <dbReference type="EMBL" id="PNL63006.1"/>
    </source>
</evidence>
<evidence type="ECO:0000313" key="14">
    <source>
        <dbReference type="Proteomes" id="UP000192511"/>
    </source>
</evidence>
<evidence type="ECO:0000256" key="12">
    <source>
        <dbReference type="ARBA" id="ARBA00023288"/>
    </source>
</evidence>
<name>A0AAX0WWX5_9GAMM</name>
<evidence type="ECO:0000256" key="8">
    <source>
        <dbReference type="ARBA" id="ARBA00023136"/>
    </source>
</evidence>
<dbReference type="SUPFAM" id="SSF89392">
    <property type="entry name" value="Prokaryotic lipoproteins and lipoprotein localization factors"/>
    <property type="match status" value="1"/>
</dbReference>
<sequence length="215" mass="23686">MNNMKRLVIISFCFLTACAPPRPSGEVPENKNIPVGQNSAMSGAENKVMSVEQRKAKIATVSSWEIRGSMAAKNKNKGWSAAMNWKQSGPGAYQIRLMGPLGAGTVLIDKKGNTITFQDGPKRITSHNPDQLLAEQTGIRLPVNNLYYWVRGLPAPGPVQAEKRDEYNHLVQLKQSGYTINFTKYTSVRGVDLPSMIRLEGNGVMVKVAIQNWTV</sequence>
<protein>
    <recommendedName>
        <fullName evidence="4">Outer-membrane lipoprotein LolB</fullName>
    </recommendedName>
</protein>
<comment type="caution">
    <text evidence="13">The sequence shown here is derived from an EMBL/GenBank/DDBJ whole genome shotgun (WGS) entry which is preliminary data.</text>
</comment>
<keyword evidence="11" id="KW-0998">Cell outer membrane</keyword>
<evidence type="ECO:0000256" key="9">
    <source>
        <dbReference type="ARBA" id="ARBA00023139"/>
    </source>
</evidence>
<comment type="subunit">
    <text evidence="3">Monomer.</text>
</comment>
<evidence type="ECO:0000256" key="2">
    <source>
        <dbReference type="ARBA" id="ARBA00009696"/>
    </source>
</evidence>
<keyword evidence="6" id="KW-0732">Signal</keyword>
<dbReference type="Pfam" id="PF03550">
    <property type="entry name" value="LolB"/>
    <property type="match status" value="1"/>
</dbReference>
<dbReference type="GeneID" id="98063981"/>
<proteinExistence type="inferred from homology"/>
<keyword evidence="5" id="KW-0813">Transport</keyword>
<dbReference type="EMBL" id="NBTX02000004">
    <property type="protein sequence ID" value="PNL63006.1"/>
    <property type="molecule type" value="Genomic_DNA"/>
</dbReference>
<comment type="similarity">
    <text evidence="2">Belongs to the LolB family.</text>
</comment>
<dbReference type="AlphaFoldDB" id="A0AAX0WWX5"/>
<comment type="subcellular location">
    <subcellularLocation>
        <location evidence="1">Cell outer membrane</location>
        <topology evidence="1">Lipid-anchor</topology>
    </subcellularLocation>
</comment>
<evidence type="ECO:0000256" key="6">
    <source>
        <dbReference type="ARBA" id="ARBA00022729"/>
    </source>
</evidence>
<evidence type="ECO:0000256" key="3">
    <source>
        <dbReference type="ARBA" id="ARBA00011245"/>
    </source>
</evidence>
<evidence type="ECO:0000256" key="10">
    <source>
        <dbReference type="ARBA" id="ARBA00023186"/>
    </source>
</evidence>
<dbReference type="Gene3D" id="2.50.20.10">
    <property type="entry name" value="Lipoprotein localisation LolA/LolB/LppX"/>
    <property type="match status" value="1"/>
</dbReference>
<evidence type="ECO:0000256" key="1">
    <source>
        <dbReference type="ARBA" id="ARBA00004459"/>
    </source>
</evidence>
<dbReference type="InterPro" id="IPR004565">
    <property type="entry name" value="OM_lipoprot_LolB"/>
</dbReference>
<keyword evidence="9" id="KW-0564">Palmitate</keyword>
<dbReference type="GO" id="GO:0015031">
    <property type="term" value="P:protein transport"/>
    <property type="evidence" value="ECO:0007669"/>
    <property type="project" value="UniProtKB-KW"/>
</dbReference>
<dbReference type="GO" id="GO:0009279">
    <property type="term" value="C:cell outer membrane"/>
    <property type="evidence" value="ECO:0007669"/>
    <property type="project" value="UniProtKB-SubCell"/>
</dbReference>
<dbReference type="NCBIfam" id="TIGR00548">
    <property type="entry name" value="lolB"/>
    <property type="match status" value="1"/>
</dbReference>
<keyword evidence="12 13" id="KW-0449">Lipoprotein</keyword>
<accession>A0AAX0WWX5</accession>
<dbReference type="CDD" id="cd16326">
    <property type="entry name" value="LolB"/>
    <property type="match status" value="1"/>
</dbReference>
<keyword evidence="7" id="KW-0653">Protein transport</keyword>
<gene>
    <name evidence="13" type="primary">lolB</name>
    <name evidence="13" type="ORF">A6J39_018380</name>
</gene>
<reference evidence="13" key="1">
    <citation type="submission" date="2017-12" db="EMBL/GenBank/DDBJ databases">
        <title>FDA dAtabase for Regulatory Grade micrObial Sequences (FDA-ARGOS): Supporting development and validation of Infectious Disease Dx tests.</title>
        <authorList>
            <person name="Kerrigan L."/>
            <person name="Tallon L.J."/>
            <person name="Sadzewicz L."/>
            <person name="Sengamalay N."/>
            <person name="Ott S."/>
            <person name="Godinez A."/>
            <person name="Nagaraj S."/>
            <person name="Vavikolanu K."/>
            <person name="Vyas G."/>
            <person name="Nadendla S."/>
            <person name="Aluvathingal J."/>
            <person name="Sichtig H."/>
        </authorList>
    </citation>
    <scope>NUCLEOTIDE SEQUENCE [LARGE SCALE GENOMIC DNA]</scope>
    <source>
        <strain evidence="13">FDAARGOS_200</strain>
    </source>
</reference>
<keyword evidence="10" id="KW-0143">Chaperone</keyword>
<dbReference type="InterPro" id="IPR029046">
    <property type="entry name" value="LolA/LolB/LppX"/>
</dbReference>